<dbReference type="InterPro" id="IPR030987">
    <property type="entry name" value="AbiV"/>
</dbReference>
<dbReference type="EMBL" id="FRAM01000001">
    <property type="protein sequence ID" value="SHJ88776.1"/>
    <property type="molecule type" value="Genomic_DNA"/>
</dbReference>
<dbReference type="RefSeq" id="WP_072995699.1">
    <property type="nucleotide sequence ID" value="NZ_FRAM01000001.1"/>
</dbReference>
<dbReference type="STRING" id="216903.SAMN05444371_0067"/>
<organism evidence="1 2">
    <name type="scientific">Epilithonimonas mollis</name>
    <dbReference type="NCBI Taxonomy" id="216903"/>
    <lineage>
        <taxon>Bacteria</taxon>
        <taxon>Pseudomonadati</taxon>
        <taxon>Bacteroidota</taxon>
        <taxon>Flavobacteriia</taxon>
        <taxon>Flavobacteriales</taxon>
        <taxon>Weeksellaceae</taxon>
        <taxon>Chryseobacterium group</taxon>
        <taxon>Epilithonimonas</taxon>
    </lineage>
</organism>
<sequence>MSQFLNLDSEKSKKIHPAIYKDALRKKKDANLLAQNKSFSTANSILILSSEEAVKALMIFLHSEGFHIYKLEDSKKIFSDHKMRHNIAKLIEAIYGLADSFLEFEKIEKSNKSFSDDENINAIVNIVLDFKEAGKPFINSMDRTEILENFNDDKNKGLYTDYRKNLQVSSEIITEEKYIETLETVEKIFRIYRIINVSFNPKANHHKKLIKNSFEKDMLLTMFNSGIVLLDLFKKGYFK</sequence>
<gene>
    <name evidence="1" type="ORF">SAMN05444371_0067</name>
</gene>
<evidence type="ECO:0000313" key="1">
    <source>
        <dbReference type="EMBL" id="SHJ88776.1"/>
    </source>
</evidence>
<keyword evidence="2" id="KW-1185">Reference proteome</keyword>
<dbReference type="Pfam" id="PF18728">
    <property type="entry name" value="HEPN_AbiV"/>
    <property type="match status" value="1"/>
</dbReference>
<accession>A0A1M6MZC9</accession>
<protein>
    <submittedName>
        <fullName evidence="1">Abortive infection protein, AbiV family</fullName>
    </submittedName>
</protein>
<dbReference type="OrthoDB" id="1420605at2"/>
<dbReference type="AlphaFoldDB" id="A0A1M6MZC9"/>
<name>A0A1M6MZC9_9FLAO</name>
<dbReference type="NCBIfam" id="TIGR04498">
    <property type="entry name" value="AbiV_defense"/>
    <property type="match status" value="1"/>
</dbReference>
<evidence type="ECO:0000313" key="2">
    <source>
        <dbReference type="Proteomes" id="UP000184498"/>
    </source>
</evidence>
<reference evidence="2" key="1">
    <citation type="submission" date="2016-11" db="EMBL/GenBank/DDBJ databases">
        <authorList>
            <person name="Varghese N."/>
            <person name="Submissions S."/>
        </authorList>
    </citation>
    <scope>NUCLEOTIDE SEQUENCE [LARGE SCALE GENOMIC DNA]</scope>
    <source>
        <strain evidence="2">DSM 18016</strain>
    </source>
</reference>
<proteinExistence type="predicted"/>
<dbReference type="Proteomes" id="UP000184498">
    <property type="component" value="Unassembled WGS sequence"/>
</dbReference>